<dbReference type="InterPro" id="IPR039554">
    <property type="entry name" value="HigA2-like_HTH"/>
</dbReference>
<dbReference type="AlphaFoldDB" id="A0A2T5PGG7"/>
<feature type="domain" description="HigA2-like helix-turn-helix" evidence="1">
    <location>
        <begin position="32"/>
        <end position="105"/>
    </location>
</feature>
<gene>
    <name evidence="2" type="ORF">DBO86_24090</name>
</gene>
<dbReference type="EMBL" id="QASO01000130">
    <property type="protein sequence ID" value="PTU76771.1"/>
    <property type="molecule type" value="Genomic_DNA"/>
</dbReference>
<evidence type="ECO:0000313" key="3">
    <source>
        <dbReference type="Proteomes" id="UP000244052"/>
    </source>
</evidence>
<reference evidence="2 3" key="1">
    <citation type="submission" date="2018-04" db="EMBL/GenBank/DDBJ databases">
        <title>Pseudomonas sp. nov., isolated from mangrove soil.</title>
        <authorList>
            <person name="Chen C."/>
        </authorList>
    </citation>
    <scope>NUCLEOTIDE SEQUENCE [LARGE SCALE GENOMIC DNA]</scope>
    <source>
        <strain evidence="2 3">JCM 14246</strain>
    </source>
</reference>
<name>A0A2T5PGG7_ECTOL</name>
<proteinExistence type="predicted"/>
<dbReference type="Pfam" id="PF13744">
    <property type="entry name" value="HTH_37"/>
    <property type="match status" value="1"/>
</dbReference>
<evidence type="ECO:0000259" key="1">
    <source>
        <dbReference type="Pfam" id="PF13744"/>
    </source>
</evidence>
<dbReference type="InterPro" id="IPR010982">
    <property type="entry name" value="Lambda_DNA-bd_dom_sf"/>
</dbReference>
<protein>
    <submittedName>
        <fullName evidence="2">Transcriptional regulator</fullName>
    </submittedName>
</protein>
<accession>A0A2T5PGG7</accession>
<dbReference type="GO" id="GO:0003677">
    <property type="term" value="F:DNA binding"/>
    <property type="evidence" value="ECO:0007669"/>
    <property type="project" value="InterPro"/>
</dbReference>
<organism evidence="2 3">
    <name type="scientific">Ectopseudomonas oleovorans</name>
    <name type="common">Pseudomonas oleovorans</name>
    <dbReference type="NCBI Taxonomy" id="301"/>
    <lineage>
        <taxon>Bacteria</taxon>
        <taxon>Pseudomonadati</taxon>
        <taxon>Pseudomonadota</taxon>
        <taxon>Gammaproteobacteria</taxon>
        <taxon>Pseudomonadales</taxon>
        <taxon>Pseudomonadaceae</taxon>
        <taxon>Ectopseudomonas</taxon>
    </lineage>
</organism>
<comment type="caution">
    <text evidence="2">The sequence shown here is derived from an EMBL/GenBank/DDBJ whole genome shotgun (WGS) entry which is preliminary data.</text>
</comment>
<dbReference type="SUPFAM" id="SSF47413">
    <property type="entry name" value="lambda repressor-like DNA-binding domains"/>
    <property type="match status" value="1"/>
</dbReference>
<sequence>MLMILTHPQALNYPLPLPRRSPQLIEEGSQNAYADLGCADAELMRRKAMLVVRIGDAISAKALGLDQASAVTGVEASCLEAWLKGDFRHTGEAVLNTCLRHLEMQAQ</sequence>
<keyword evidence="3" id="KW-1185">Reference proteome</keyword>
<dbReference type="Proteomes" id="UP000244052">
    <property type="component" value="Unassembled WGS sequence"/>
</dbReference>
<dbReference type="RefSeq" id="WP_108235082.1">
    <property type="nucleotide sequence ID" value="NZ_JBPQFX010000002.1"/>
</dbReference>
<evidence type="ECO:0000313" key="2">
    <source>
        <dbReference type="EMBL" id="PTU76771.1"/>
    </source>
</evidence>